<dbReference type="PROSITE" id="PS51029">
    <property type="entry name" value="MADF"/>
    <property type="match status" value="1"/>
</dbReference>
<sequence>MDDEKLIECVRKYPCIYDMSDSKYMNTNYKSSIWKIISEDILLSDDNCKKRWANIRDQFKRSLNKRKSKRGQSTKPIKKYKYEDNLQFLMPHIQDRDIISNIENEDEQDDANDEVETDAGTEINNTNVSQSVQPPASPMQPQPSTSQSFIQSQSQRVALTSKLRSRDQRQSSRTYPETTTQYPQSASHTLMKYIIERNKNLATELDPIAAFFQGLIPTIKRFSPYYQHLAKGRIFSVVQELEYAQLQEANRTSDGTFSRAYYSTSNSSASTPARPSSP</sequence>
<dbReference type="InterPro" id="IPR039353">
    <property type="entry name" value="TF_Adf1"/>
</dbReference>
<evidence type="ECO:0000256" key="1">
    <source>
        <dbReference type="SAM" id="MobiDB-lite"/>
    </source>
</evidence>
<dbReference type="Proteomes" id="UP001516400">
    <property type="component" value="Unassembled WGS sequence"/>
</dbReference>
<dbReference type="InterPro" id="IPR006578">
    <property type="entry name" value="MADF-dom"/>
</dbReference>
<dbReference type="PANTHER" id="PTHR12243:SF67">
    <property type="entry name" value="COREPRESSOR OF PANGOLIN, ISOFORM A-RELATED"/>
    <property type="match status" value="1"/>
</dbReference>
<proteinExistence type="predicted"/>
<evidence type="ECO:0000313" key="4">
    <source>
        <dbReference type="Proteomes" id="UP001516400"/>
    </source>
</evidence>
<protein>
    <recommendedName>
        <fullName evidence="2">MADF domain-containing protein</fullName>
    </recommendedName>
</protein>
<dbReference type="SMART" id="SM00595">
    <property type="entry name" value="MADF"/>
    <property type="match status" value="1"/>
</dbReference>
<comment type="caution">
    <text evidence="3">The sequence shown here is derived from an EMBL/GenBank/DDBJ whole genome shotgun (WGS) entry which is preliminary data.</text>
</comment>
<dbReference type="EMBL" id="JABFTP020000021">
    <property type="protein sequence ID" value="KAL3269499.1"/>
    <property type="molecule type" value="Genomic_DNA"/>
</dbReference>
<name>A0ABD2MST3_9CUCU</name>
<keyword evidence="4" id="KW-1185">Reference proteome</keyword>
<feature type="compositionally biased region" description="Low complexity" evidence="1">
    <location>
        <begin position="142"/>
        <end position="155"/>
    </location>
</feature>
<feature type="domain" description="MADF" evidence="2">
    <location>
        <begin position="5"/>
        <end position="94"/>
    </location>
</feature>
<evidence type="ECO:0000259" key="2">
    <source>
        <dbReference type="PROSITE" id="PS51029"/>
    </source>
</evidence>
<feature type="region of interest" description="Disordered" evidence="1">
    <location>
        <begin position="125"/>
        <end position="183"/>
    </location>
</feature>
<gene>
    <name evidence="3" type="ORF">HHI36_008565</name>
</gene>
<evidence type="ECO:0000313" key="3">
    <source>
        <dbReference type="EMBL" id="KAL3269499.1"/>
    </source>
</evidence>
<dbReference type="AlphaFoldDB" id="A0ABD2MST3"/>
<accession>A0ABD2MST3</accession>
<feature type="compositionally biased region" description="Polar residues" evidence="1">
    <location>
        <begin position="171"/>
        <end position="183"/>
    </location>
</feature>
<dbReference type="Pfam" id="PF10545">
    <property type="entry name" value="MADF_DNA_bdg"/>
    <property type="match status" value="1"/>
</dbReference>
<dbReference type="PANTHER" id="PTHR12243">
    <property type="entry name" value="MADF DOMAIN TRANSCRIPTION FACTOR"/>
    <property type="match status" value="1"/>
</dbReference>
<reference evidence="3 4" key="1">
    <citation type="journal article" date="2021" name="BMC Biol.">
        <title>Horizontally acquired antibacterial genes associated with adaptive radiation of ladybird beetles.</title>
        <authorList>
            <person name="Li H.S."/>
            <person name="Tang X.F."/>
            <person name="Huang Y.H."/>
            <person name="Xu Z.Y."/>
            <person name="Chen M.L."/>
            <person name="Du X.Y."/>
            <person name="Qiu B.Y."/>
            <person name="Chen P.T."/>
            <person name="Zhang W."/>
            <person name="Slipinski A."/>
            <person name="Escalona H.E."/>
            <person name="Waterhouse R.M."/>
            <person name="Zwick A."/>
            <person name="Pang H."/>
        </authorList>
    </citation>
    <scope>NUCLEOTIDE SEQUENCE [LARGE SCALE GENOMIC DNA]</scope>
    <source>
        <strain evidence="3">SYSU2018</strain>
    </source>
</reference>
<organism evidence="3 4">
    <name type="scientific">Cryptolaemus montrouzieri</name>
    <dbReference type="NCBI Taxonomy" id="559131"/>
    <lineage>
        <taxon>Eukaryota</taxon>
        <taxon>Metazoa</taxon>
        <taxon>Ecdysozoa</taxon>
        <taxon>Arthropoda</taxon>
        <taxon>Hexapoda</taxon>
        <taxon>Insecta</taxon>
        <taxon>Pterygota</taxon>
        <taxon>Neoptera</taxon>
        <taxon>Endopterygota</taxon>
        <taxon>Coleoptera</taxon>
        <taxon>Polyphaga</taxon>
        <taxon>Cucujiformia</taxon>
        <taxon>Coccinelloidea</taxon>
        <taxon>Coccinellidae</taxon>
        <taxon>Scymninae</taxon>
        <taxon>Scymnini</taxon>
        <taxon>Cryptolaemus</taxon>
    </lineage>
</organism>